<dbReference type="STRING" id="303698.A0A1V6TY08"/>
<feature type="compositionally biased region" description="Basic and acidic residues" evidence="2">
    <location>
        <begin position="309"/>
        <end position="318"/>
    </location>
</feature>
<gene>
    <name evidence="3" type="ORF">PENSTE_c001G07802</name>
</gene>
<feature type="compositionally biased region" description="Polar residues" evidence="2">
    <location>
        <begin position="1"/>
        <end position="13"/>
    </location>
</feature>
<reference evidence="4" key="1">
    <citation type="journal article" date="2017" name="Nat. Microbiol.">
        <title>Global analysis of biosynthetic gene clusters reveals vast potential of secondary metabolite production in Penicillium species.</title>
        <authorList>
            <person name="Nielsen J.C."/>
            <person name="Grijseels S."/>
            <person name="Prigent S."/>
            <person name="Ji B."/>
            <person name="Dainat J."/>
            <person name="Nielsen K.F."/>
            <person name="Frisvad J.C."/>
            <person name="Workman M."/>
            <person name="Nielsen J."/>
        </authorList>
    </citation>
    <scope>NUCLEOTIDE SEQUENCE [LARGE SCALE GENOMIC DNA]</scope>
    <source>
        <strain evidence="4">IBT 24891</strain>
    </source>
</reference>
<feature type="region of interest" description="Disordered" evidence="2">
    <location>
        <begin position="677"/>
        <end position="696"/>
    </location>
</feature>
<feature type="compositionally biased region" description="Polar residues" evidence="2">
    <location>
        <begin position="91"/>
        <end position="105"/>
    </location>
</feature>
<feature type="coiled-coil region" evidence="1">
    <location>
        <begin position="783"/>
        <end position="846"/>
    </location>
</feature>
<feature type="region of interest" description="Disordered" evidence="2">
    <location>
        <begin position="1"/>
        <end position="456"/>
    </location>
</feature>
<feature type="compositionally biased region" description="Pro residues" evidence="2">
    <location>
        <begin position="106"/>
        <end position="116"/>
    </location>
</feature>
<sequence>MYGQPPQSDSSQPEWRLPPRPARTEAALPPPPPPPHPTNTGYNPGTYGPISSPSPSPVVPGSTNDPRTWGVRYNQQVHPIHAPPPLPPRPSSTNEQPYAYTYSQPFSPPPPPPPAPAINTSVTPTAQDYESFGDVQPVSASSTIPPPYSPSHQRPAPAVPAPPPKIPQGYQYAPAQQSNIPEQPPLLAQGAGPAATQGSYEFRRPRLTSIPTSSSALGPGTPSDWEHLGPTPGDFDDSPWFPPRQPEPMPQEVIQTPPGYSSGFPVSGPTSASTSGREGHAAAARPHVDTNYQHQHIPHNQAPLGTSDQFDHTQRHDSISPISPMTIQGTHNPPPPARMGSTSSGASMRSHADSIDNVIDAWVRPLASTPRPNSSAHGDSDPRPDQVSQGVSQGVPQGVPQGVSQSNVNTPVEAPQPLQTSEHPTQDRGASPPAVNSPDAPGVPPVPRAVDPYEDLDPWFKSSLTRYVATLRKEAVADSDEERYKIFTAFMAKETKLREILYNIEPVPQPAETAPPVSTPTEESSSRSGERDRTSTYESGLIPVETEEDVPSATPVTTTEDGDDIDDAGSEYSAGGRPILGKQARRGSHWTPKLSSLHFEGGNTDSLAKNPVDQSSEEHAQVHDLEPLTINPPRPIYTPFQYTEGPQRGSDKLRFDRPAYQAYSDLRASAVNGRIMSNAPAPKNRTRSATLTSASQNEHDETFLGLIRHKSSAYVETANRKSMPSSLLPEGLRQGHRKPNVVEELRAMVWTPLDKQSESSWHVTIREGLEKFPDDFSYIQHAIDEWESAAKARKQDLEQERAARQEESEEQIDKLFNEKEIGYADIHTLEEDFRQTEARVQLDEERREVEDFNSHVFGPLDEKLKGEISALRKSYDSALHQLERDQKGKTSPVEQCSPSVTMKMINEIHSKLELRFQKRLEIALDSERRRKKAERRPLVFIGDMASLRKLDGDFDRMEKRNILEAAKDRDDRANRLMDSFDDAILHGLGMNQGLLDELVSKVARLEFTTLRASGIPDSEVEQILKSAATFAASLRTDSEAILRCSGIADMALNDADYNVSVAEARYANSDEEIFNRLEDEKKKEDAILETDLHSKLMTIKKSPAEIEAQIQHLLQELADAPPAAIPPTSSPSPEALPTSQPSQPAALSLPPLELRPATVAPSQSPAPPPTGAGGRASNAETEHQERLRKALEQAKKRNAERHNQ</sequence>
<name>A0A1V6TY08_9EURO</name>
<feature type="compositionally biased region" description="Basic and acidic residues" evidence="2">
    <location>
        <begin position="616"/>
        <end position="626"/>
    </location>
</feature>
<proteinExistence type="predicted"/>
<feature type="compositionally biased region" description="Polar residues" evidence="2">
    <location>
        <begin position="118"/>
        <end position="128"/>
    </location>
</feature>
<feature type="compositionally biased region" description="Basic and acidic residues" evidence="2">
    <location>
        <begin position="1180"/>
        <end position="1204"/>
    </location>
</feature>
<feature type="compositionally biased region" description="Polar residues" evidence="2">
    <location>
        <begin position="687"/>
        <end position="696"/>
    </location>
</feature>
<accession>A0A1V6TY08</accession>
<comment type="caution">
    <text evidence="3">The sequence shown here is derived from an EMBL/GenBank/DDBJ whole genome shotgun (WGS) entry which is preliminary data.</text>
</comment>
<feature type="compositionally biased region" description="Pro residues" evidence="2">
    <location>
        <begin position="28"/>
        <end position="37"/>
    </location>
</feature>
<organism evidence="3 4">
    <name type="scientific">Penicillium steckii</name>
    <dbReference type="NCBI Taxonomy" id="303698"/>
    <lineage>
        <taxon>Eukaryota</taxon>
        <taxon>Fungi</taxon>
        <taxon>Dikarya</taxon>
        <taxon>Ascomycota</taxon>
        <taxon>Pezizomycotina</taxon>
        <taxon>Eurotiomycetes</taxon>
        <taxon>Eurotiomycetidae</taxon>
        <taxon>Eurotiales</taxon>
        <taxon>Aspergillaceae</taxon>
        <taxon>Penicillium</taxon>
    </lineage>
</organism>
<keyword evidence="4" id="KW-1185">Reference proteome</keyword>
<feature type="region of interest" description="Disordered" evidence="2">
    <location>
        <begin position="1121"/>
        <end position="1204"/>
    </location>
</feature>
<feature type="compositionally biased region" description="Low complexity" evidence="2">
    <location>
        <begin position="386"/>
        <end position="406"/>
    </location>
</feature>
<evidence type="ECO:0000313" key="4">
    <source>
        <dbReference type="Proteomes" id="UP000191285"/>
    </source>
</evidence>
<feature type="compositionally biased region" description="Basic and acidic residues" evidence="2">
    <location>
        <begin position="524"/>
        <end position="535"/>
    </location>
</feature>
<feature type="region of interest" description="Disordered" evidence="2">
    <location>
        <begin position="507"/>
        <end position="652"/>
    </location>
</feature>
<keyword evidence="1" id="KW-0175">Coiled coil</keyword>
<dbReference type="Proteomes" id="UP000191285">
    <property type="component" value="Unassembled WGS sequence"/>
</dbReference>
<feature type="compositionally biased region" description="Pro residues" evidence="2">
    <location>
        <begin position="240"/>
        <end position="249"/>
    </location>
</feature>
<feature type="compositionally biased region" description="Polar residues" evidence="2">
    <location>
        <begin position="320"/>
        <end position="331"/>
    </location>
</feature>
<dbReference type="OrthoDB" id="1883964at2759"/>
<feature type="compositionally biased region" description="Low complexity" evidence="2">
    <location>
        <begin position="185"/>
        <end position="198"/>
    </location>
</feature>
<feature type="compositionally biased region" description="Pro residues" evidence="2">
    <location>
        <begin position="81"/>
        <end position="90"/>
    </location>
</feature>
<feature type="compositionally biased region" description="Pro residues" evidence="2">
    <location>
        <begin position="157"/>
        <end position="166"/>
    </location>
</feature>
<dbReference type="EMBL" id="MLKD01000001">
    <property type="protein sequence ID" value="OQE31212.1"/>
    <property type="molecule type" value="Genomic_DNA"/>
</dbReference>
<evidence type="ECO:0000256" key="1">
    <source>
        <dbReference type="SAM" id="Coils"/>
    </source>
</evidence>
<dbReference type="AlphaFoldDB" id="A0A1V6TY08"/>
<feature type="compositionally biased region" description="Low complexity" evidence="2">
    <location>
        <begin position="510"/>
        <end position="523"/>
    </location>
</feature>
<feature type="compositionally biased region" description="Acidic residues" evidence="2">
    <location>
        <begin position="560"/>
        <end position="569"/>
    </location>
</feature>
<evidence type="ECO:0000313" key="3">
    <source>
        <dbReference type="EMBL" id="OQE31212.1"/>
    </source>
</evidence>
<feature type="compositionally biased region" description="Low complexity" evidence="2">
    <location>
        <begin position="1131"/>
        <end position="1163"/>
    </location>
</feature>
<evidence type="ECO:0000256" key="2">
    <source>
        <dbReference type="SAM" id="MobiDB-lite"/>
    </source>
</evidence>
<protein>
    <submittedName>
        <fullName evidence="3">Uncharacterized protein</fullName>
    </submittedName>
</protein>